<organism evidence="1 2">
    <name type="scientific">Hydrogenimonas cancrithermarum</name>
    <dbReference type="NCBI Taxonomy" id="2993563"/>
    <lineage>
        <taxon>Bacteria</taxon>
        <taxon>Pseudomonadati</taxon>
        <taxon>Campylobacterota</taxon>
        <taxon>Epsilonproteobacteria</taxon>
        <taxon>Campylobacterales</taxon>
        <taxon>Hydrogenimonadaceae</taxon>
        <taxon>Hydrogenimonas</taxon>
    </lineage>
</organism>
<dbReference type="Proteomes" id="UP001321445">
    <property type="component" value="Chromosome"/>
</dbReference>
<dbReference type="RefSeq" id="WP_286337246.1">
    <property type="nucleotide sequence ID" value="NZ_AP027370.1"/>
</dbReference>
<dbReference type="EMBL" id="AP027370">
    <property type="protein sequence ID" value="BDY12034.1"/>
    <property type="molecule type" value="Genomic_DNA"/>
</dbReference>
<accession>A0ABN6WSJ5</accession>
<sequence>MHALQFIALDEAALQAIEMANLSKHTKVVAPTPERTMKTADTGRLPVFVVSSLDDRMEKAIRSFQGRGLLLFPEPERTGPMTENVLKSGLVPIPVKLESLATLSFSHAVKSVETLFLEATPEDFMLGAEDHFDVLKPHTFNRFYHAEGRHLREAVLRMAHRARTLRRIEGIAYTLQLPADTPLFALDEALDVLEIAVPPETPLLFAIRFDKDTASHVKISACIGSQTHMTSDIQTRIDAQPTYLGKTAVVVESFAANEIDEKLLEALCRDNGIEPEDADRLYDILYLRTDETASLMRHLRESRNTEERIDAIAKALTDGFIDVKILEELAILYRLPPDEIIARANGLKPAGSPS</sequence>
<reference evidence="1 2" key="1">
    <citation type="submission" date="2023-03" db="EMBL/GenBank/DDBJ databases">
        <title>Description of Hydrogenimonas sp. ISO32.</title>
        <authorList>
            <person name="Mino S."/>
            <person name="Fukazawa S."/>
            <person name="Sawabe T."/>
        </authorList>
    </citation>
    <scope>NUCLEOTIDE SEQUENCE [LARGE SCALE GENOMIC DNA]</scope>
    <source>
        <strain evidence="1 2">ISO32</strain>
    </source>
</reference>
<evidence type="ECO:0000313" key="1">
    <source>
        <dbReference type="EMBL" id="BDY12034.1"/>
    </source>
</evidence>
<evidence type="ECO:0000313" key="2">
    <source>
        <dbReference type="Proteomes" id="UP001321445"/>
    </source>
</evidence>
<proteinExistence type="predicted"/>
<keyword evidence="2" id="KW-1185">Reference proteome</keyword>
<name>A0ABN6WSJ5_9BACT</name>
<protein>
    <submittedName>
        <fullName evidence="1">Uncharacterized protein</fullName>
    </submittedName>
</protein>
<gene>
    <name evidence="1" type="ORF">HCR_03460</name>
</gene>